<name>A0A563W4B5_9CYAN</name>
<dbReference type="PANTHER" id="PTHR35733:SF1">
    <property type="entry name" value="OS02G0307800 PROTEIN"/>
    <property type="match status" value="1"/>
</dbReference>
<feature type="transmembrane region" description="Helical" evidence="1">
    <location>
        <begin position="65"/>
        <end position="94"/>
    </location>
</feature>
<keyword evidence="1" id="KW-1133">Transmembrane helix</keyword>
<evidence type="ECO:0000256" key="1">
    <source>
        <dbReference type="SAM" id="Phobius"/>
    </source>
</evidence>
<dbReference type="PANTHER" id="PTHR35733">
    <property type="entry name" value="OS02G0307800 PROTEIN"/>
    <property type="match status" value="1"/>
</dbReference>
<protein>
    <recommendedName>
        <fullName evidence="4">DUF3082 domain-containing protein</fullName>
    </recommendedName>
</protein>
<dbReference type="EMBL" id="CAACVJ010000684">
    <property type="protein sequence ID" value="VEP18373.1"/>
    <property type="molecule type" value="Genomic_DNA"/>
</dbReference>
<dbReference type="AlphaFoldDB" id="A0A563W4B5"/>
<dbReference type="RefSeq" id="WP_144867675.1">
    <property type="nucleotide sequence ID" value="NZ_LR213835.1"/>
</dbReference>
<dbReference type="Pfam" id="PF11282">
    <property type="entry name" value="DUF3082"/>
    <property type="match status" value="1"/>
</dbReference>
<evidence type="ECO:0000313" key="2">
    <source>
        <dbReference type="EMBL" id="VEP18373.1"/>
    </source>
</evidence>
<dbReference type="InterPro" id="IPR021434">
    <property type="entry name" value="DUF3082"/>
</dbReference>
<dbReference type="Proteomes" id="UP000320055">
    <property type="component" value="Unassembled WGS sequence"/>
</dbReference>
<keyword evidence="1" id="KW-0472">Membrane</keyword>
<proteinExistence type="predicted"/>
<reference evidence="2 3" key="1">
    <citation type="submission" date="2019-01" db="EMBL/GenBank/DDBJ databases">
        <authorList>
            <person name="Brito A."/>
        </authorList>
    </citation>
    <scope>NUCLEOTIDE SEQUENCE [LARGE SCALE GENOMIC DNA]</scope>
    <source>
        <strain evidence="2">1</strain>
    </source>
</reference>
<keyword evidence="3" id="KW-1185">Reference proteome</keyword>
<feature type="transmembrane region" description="Helical" evidence="1">
    <location>
        <begin position="21"/>
        <end position="45"/>
    </location>
</feature>
<accession>A0A563W4B5</accession>
<dbReference type="OrthoDB" id="515558at2"/>
<gene>
    <name evidence="2" type="ORF">H1P_770010</name>
</gene>
<evidence type="ECO:0000313" key="3">
    <source>
        <dbReference type="Proteomes" id="UP000320055"/>
    </source>
</evidence>
<sequence>MSDSQDKSTSSKAAKKEVTPLSCFFASVVSGGIAVMVYFLMSAIVETYADKPIVSPNVIVIKITTAVRTLVIGMAALGTGVFGLVAIGLFLLGIQVTIKSLTNKASSEG</sequence>
<organism evidence="2 3">
    <name type="scientific">Hyella patelloides LEGE 07179</name>
    <dbReference type="NCBI Taxonomy" id="945734"/>
    <lineage>
        <taxon>Bacteria</taxon>
        <taxon>Bacillati</taxon>
        <taxon>Cyanobacteriota</taxon>
        <taxon>Cyanophyceae</taxon>
        <taxon>Pleurocapsales</taxon>
        <taxon>Hyellaceae</taxon>
        <taxon>Hyella</taxon>
    </lineage>
</organism>
<evidence type="ECO:0008006" key="4">
    <source>
        <dbReference type="Google" id="ProtNLM"/>
    </source>
</evidence>
<keyword evidence="1" id="KW-0812">Transmembrane</keyword>